<dbReference type="GO" id="GO:0043024">
    <property type="term" value="F:ribosomal small subunit binding"/>
    <property type="evidence" value="ECO:0007669"/>
    <property type="project" value="TreeGrafter"/>
</dbReference>
<dbReference type="GO" id="GO:0006364">
    <property type="term" value="P:rRNA processing"/>
    <property type="evidence" value="ECO:0007669"/>
    <property type="project" value="InterPro"/>
</dbReference>
<evidence type="ECO:0008006" key="2">
    <source>
        <dbReference type="Google" id="ProtNLM"/>
    </source>
</evidence>
<reference evidence="1" key="1">
    <citation type="journal article" date="2014" name="Front. Microbiol.">
        <title>High frequency of phylogenetically diverse reductive dehalogenase-homologous genes in deep subseafloor sedimentary metagenomes.</title>
        <authorList>
            <person name="Kawai M."/>
            <person name="Futagami T."/>
            <person name="Toyoda A."/>
            <person name="Takaki Y."/>
            <person name="Nishi S."/>
            <person name="Hori S."/>
            <person name="Arai W."/>
            <person name="Tsubouchi T."/>
            <person name="Morono Y."/>
            <person name="Uchiyama I."/>
            <person name="Ito T."/>
            <person name="Fujiyama A."/>
            <person name="Inagaki F."/>
            <person name="Takami H."/>
        </authorList>
    </citation>
    <scope>NUCLEOTIDE SEQUENCE</scope>
    <source>
        <strain evidence="1">Expedition CK06-06</strain>
    </source>
</reference>
<organism evidence="1">
    <name type="scientific">marine sediment metagenome</name>
    <dbReference type="NCBI Taxonomy" id="412755"/>
    <lineage>
        <taxon>unclassified sequences</taxon>
        <taxon>metagenomes</taxon>
        <taxon>ecological metagenomes</taxon>
    </lineage>
</organism>
<comment type="caution">
    <text evidence="1">The sequence shown here is derived from an EMBL/GenBank/DDBJ whole genome shotgun (WGS) entry which is preliminary data.</text>
</comment>
<proteinExistence type="inferred from homology"/>
<feature type="non-terminal residue" evidence="1">
    <location>
        <position position="1"/>
    </location>
</feature>
<dbReference type="AlphaFoldDB" id="X1ITF7"/>
<dbReference type="NCBIfam" id="TIGR00082">
    <property type="entry name" value="rbfA"/>
    <property type="match status" value="1"/>
</dbReference>
<dbReference type="SUPFAM" id="SSF89919">
    <property type="entry name" value="Ribosome-binding factor A, RbfA"/>
    <property type="match status" value="1"/>
</dbReference>
<dbReference type="PANTHER" id="PTHR33515">
    <property type="entry name" value="RIBOSOME-BINDING FACTOR A, CHLOROPLASTIC-RELATED"/>
    <property type="match status" value="1"/>
</dbReference>
<dbReference type="Pfam" id="PF02033">
    <property type="entry name" value="RBFA"/>
    <property type="match status" value="1"/>
</dbReference>
<dbReference type="InterPro" id="IPR020053">
    <property type="entry name" value="Ribosome-bd_factorA_CS"/>
</dbReference>
<dbReference type="InterPro" id="IPR000238">
    <property type="entry name" value="RbfA"/>
</dbReference>
<protein>
    <recommendedName>
        <fullName evidence="2">Ribosome-binding factor A</fullName>
    </recommendedName>
</protein>
<name>X1ITF7_9ZZZZ</name>
<dbReference type="GO" id="GO:0005829">
    <property type="term" value="C:cytosol"/>
    <property type="evidence" value="ECO:0007669"/>
    <property type="project" value="TreeGrafter"/>
</dbReference>
<accession>X1ITF7</accession>
<dbReference type="PANTHER" id="PTHR33515:SF1">
    <property type="entry name" value="RIBOSOME-BINDING FACTOR A, CHLOROPLASTIC-RELATED"/>
    <property type="match status" value="1"/>
</dbReference>
<dbReference type="Gene3D" id="3.30.300.20">
    <property type="match status" value="1"/>
</dbReference>
<dbReference type="HAMAP" id="MF_00003">
    <property type="entry name" value="RbfA"/>
    <property type="match status" value="1"/>
</dbReference>
<dbReference type="InterPro" id="IPR023799">
    <property type="entry name" value="RbfA_dom_sf"/>
</dbReference>
<dbReference type="EMBL" id="BARU01037143">
    <property type="protein sequence ID" value="GAH84977.1"/>
    <property type="molecule type" value="Genomic_DNA"/>
</dbReference>
<evidence type="ECO:0000313" key="1">
    <source>
        <dbReference type="EMBL" id="GAH84977.1"/>
    </source>
</evidence>
<dbReference type="PROSITE" id="PS01319">
    <property type="entry name" value="RBFA"/>
    <property type="match status" value="1"/>
</dbReference>
<dbReference type="InterPro" id="IPR015946">
    <property type="entry name" value="KH_dom-like_a/b"/>
</dbReference>
<gene>
    <name evidence="1" type="ORF">S03H2_57923</name>
</gene>
<sequence>LIRHEISELLQRQVKDPRLDSFVAVTEVSTSPDLRYAKVFVSCMGSEEERRKTLSGLIAASGFFRNKLARRLRLRRIPELSFQWDDSIERGAHLLQLIDEVSADNTPDRHSD</sequence>